<dbReference type="Gene3D" id="3.40.630.30">
    <property type="match status" value="1"/>
</dbReference>
<dbReference type="PROSITE" id="PS51186">
    <property type="entry name" value="GNAT"/>
    <property type="match status" value="1"/>
</dbReference>
<feature type="domain" description="N-acetyltransferase" evidence="3">
    <location>
        <begin position="10"/>
        <end position="154"/>
    </location>
</feature>
<dbReference type="AlphaFoldDB" id="A0A2A4G7W8"/>
<dbReference type="InterPro" id="IPR016181">
    <property type="entry name" value="Acyl_CoA_acyltransferase"/>
</dbReference>
<protein>
    <recommendedName>
        <fullName evidence="3">N-acetyltransferase domain-containing protein</fullName>
    </recommendedName>
</protein>
<reference evidence="4 5" key="1">
    <citation type="submission" date="2017-04" db="EMBL/GenBank/DDBJ databases">
        <title>A new member of the family Flavobacteriaceae isolated from ascidians.</title>
        <authorList>
            <person name="Chen L."/>
        </authorList>
    </citation>
    <scope>NUCLEOTIDE SEQUENCE [LARGE SCALE GENOMIC DNA]</scope>
    <source>
        <strain evidence="4 5">HQA918</strain>
    </source>
</reference>
<accession>A0A2A4G7W8</accession>
<evidence type="ECO:0000313" key="4">
    <source>
        <dbReference type="EMBL" id="PCE64717.1"/>
    </source>
</evidence>
<sequence length="154" mass="17708">MENYSMEEAVYLRRLNENDVESLRQLIGLFRMVFEENPNALPSKTYHQKLLANPHFLAFCAFDHQKVVGGITAYELQKYDQEASEIFVYDIAVHPDFHRKGLGKQLVEALTEYGKAHNVQVIFVGAHEEDQHALDFYQATGGKGEKVVLFNYQP</sequence>
<evidence type="ECO:0000256" key="2">
    <source>
        <dbReference type="ARBA" id="ARBA00023315"/>
    </source>
</evidence>
<gene>
    <name evidence="4" type="ORF">B7P33_05970</name>
</gene>
<name>A0A2A4G7W8_9FLAO</name>
<dbReference type="OrthoDB" id="9793389at2"/>
<organism evidence="4 5">
    <name type="scientific">Sediminicola luteus</name>
    <dbReference type="NCBI Taxonomy" id="319238"/>
    <lineage>
        <taxon>Bacteria</taxon>
        <taxon>Pseudomonadati</taxon>
        <taxon>Bacteroidota</taxon>
        <taxon>Flavobacteriia</taxon>
        <taxon>Flavobacteriales</taxon>
        <taxon>Flavobacteriaceae</taxon>
        <taxon>Sediminicola</taxon>
    </lineage>
</organism>
<dbReference type="InterPro" id="IPR051556">
    <property type="entry name" value="N-term/lysine_N-AcTrnsfr"/>
</dbReference>
<dbReference type="Proteomes" id="UP000219559">
    <property type="component" value="Unassembled WGS sequence"/>
</dbReference>
<dbReference type="Pfam" id="PF00583">
    <property type="entry name" value="Acetyltransf_1"/>
    <property type="match status" value="1"/>
</dbReference>
<evidence type="ECO:0000256" key="1">
    <source>
        <dbReference type="ARBA" id="ARBA00022679"/>
    </source>
</evidence>
<keyword evidence="2" id="KW-0012">Acyltransferase</keyword>
<dbReference type="PANTHER" id="PTHR42919">
    <property type="entry name" value="N-ALPHA-ACETYLTRANSFERASE"/>
    <property type="match status" value="1"/>
</dbReference>
<dbReference type="GO" id="GO:0016747">
    <property type="term" value="F:acyltransferase activity, transferring groups other than amino-acyl groups"/>
    <property type="evidence" value="ECO:0007669"/>
    <property type="project" value="InterPro"/>
</dbReference>
<keyword evidence="1" id="KW-0808">Transferase</keyword>
<dbReference type="CDD" id="cd04301">
    <property type="entry name" value="NAT_SF"/>
    <property type="match status" value="1"/>
</dbReference>
<dbReference type="PANTHER" id="PTHR42919:SF8">
    <property type="entry name" value="N-ALPHA-ACETYLTRANSFERASE 50"/>
    <property type="match status" value="1"/>
</dbReference>
<dbReference type="InterPro" id="IPR000182">
    <property type="entry name" value="GNAT_dom"/>
</dbReference>
<evidence type="ECO:0000259" key="3">
    <source>
        <dbReference type="PROSITE" id="PS51186"/>
    </source>
</evidence>
<comment type="caution">
    <text evidence="4">The sequence shown here is derived from an EMBL/GenBank/DDBJ whole genome shotgun (WGS) entry which is preliminary data.</text>
</comment>
<proteinExistence type="predicted"/>
<dbReference type="RefSeq" id="WP_097439998.1">
    <property type="nucleotide sequence ID" value="NZ_KZ300476.1"/>
</dbReference>
<keyword evidence="5" id="KW-1185">Reference proteome</keyword>
<dbReference type="EMBL" id="NBWU01000002">
    <property type="protein sequence ID" value="PCE64717.1"/>
    <property type="molecule type" value="Genomic_DNA"/>
</dbReference>
<dbReference type="SUPFAM" id="SSF55729">
    <property type="entry name" value="Acyl-CoA N-acyltransferases (Nat)"/>
    <property type="match status" value="1"/>
</dbReference>
<evidence type="ECO:0000313" key="5">
    <source>
        <dbReference type="Proteomes" id="UP000219559"/>
    </source>
</evidence>